<name>A0AAV6TLD8_9ARAC</name>
<keyword evidence="3" id="KW-1185">Reference proteome</keyword>
<feature type="compositionally biased region" description="Basic and acidic residues" evidence="1">
    <location>
        <begin position="34"/>
        <end position="49"/>
    </location>
</feature>
<dbReference type="AlphaFoldDB" id="A0AAV6TLD8"/>
<gene>
    <name evidence="2" type="ORF">JTE90_007338</name>
</gene>
<evidence type="ECO:0000313" key="2">
    <source>
        <dbReference type="EMBL" id="KAG8172483.1"/>
    </source>
</evidence>
<protein>
    <submittedName>
        <fullName evidence="2">Uncharacterized protein</fullName>
    </submittedName>
</protein>
<feature type="compositionally biased region" description="Basic residues" evidence="1">
    <location>
        <begin position="55"/>
        <end position="74"/>
    </location>
</feature>
<dbReference type="Proteomes" id="UP000827092">
    <property type="component" value="Unassembled WGS sequence"/>
</dbReference>
<organism evidence="2 3">
    <name type="scientific">Oedothorax gibbosus</name>
    <dbReference type="NCBI Taxonomy" id="931172"/>
    <lineage>
        <taxon>Eukaryota</taxon>
        <taxon>Metazoa</taxon>
        <taxon>Ecdysozoa</taxon>
        <taxon>Arthropoda</taxon>
        <taxon>Chelicerata</taxon>
        <taxon>Arachnida</taxon>
        <taxon>Araneae</taxon>
        <taxon>Araneomorphae</taxon>
        <taxon>Entelegynae</taxon>
        <taxon>Araneoidea</taxon>
        <taxon>Linyphiidae</taxon>
        <taxon>Erigoninae</taxon>
        <taxon>Oedothorax</taxon>
    </lineage>
</organism>
<feature type="region of interest" description="Disordered" evidence="1">
    <location>
        <begin position="1"/>
        <end position="102"/>
    </location>
</feature>
<evidence type="ECO:0000256" key="1">
    <source>
        <dbReference type="SAM" id="MobiDB-lite"/>
    </source>
</evidence>
<dbReference type="EMBL" id="JAFNEN010002657">
    <property type="protein sequence ID" value="KAG8172483.1"/>
    <property type="molecule type" value="Genomic_DNA"/>
</dbReference>
<proteinExistence type="predicted"/>
<reference evidence="2 3" key="1">
    <citation type="journal article" date="2022" name="Nat. Ecol. Evol.">
        <title>A masculinizing supergene underlies an exaggerated male reproductive morph in a spider.</title>
        <authorList>
            <person name="Hendrickx F."/>
            <person name="De Corte Z."/>
            <person name="Sonet G."/>
            <person name="Van Belleghem S.M."/>
            <person name="Kostlbacher S."/>
            <person name="Vangestel C."/>
        </authorList>
    </citation>
    <scope>NUCLEOTIDE SEQUENCE [LARGE SCALE GENOMIC DNA]</scope>
    <source>
        <strain evidence="2">W744_W776</strain>
    </source>
</reference>
<feature type="compositionally biased region" description="Polar residues" evidence="1">
    <location>
        <begin position="1"/>
        <end position="14"/>
    </location>
</feature>
<sequence>MFTEPPSVTVSGNEASCRRSLVNESTRDEEADDDRLSDTLRKYVFKDVTHSQMGNKRRPCGGKRPRNTARRPPPRNKGGAGHQTTHGIAVPTGKEATTTKKA</sequence>
<accession>A0AAV6TLD8</accession>
<evidence type="ECO:0000313" key="3">
    <source>
        <dbReference type="Proteomes" id="UP000827092"/>
    </source>
</evidence>
<comment type="caution">
    <text evidence="2">The sequence shown here is derived from an EMBL/GenBank/DDBJ whole genome shotgun (WGS) entry which is preliminary data.</text>
</comment>